<feature type="compositionally biased region" description="Polar residues" evidence="1">
    <location>
        <begin position="131"/>
        <end position="147"/>
    </location>
</feature>
<gene>
    <name evidence="2" type="ORF">Ae201684_018003</name>
</gene>
<accession>A0A6G0W705</accession>
<feature type="region of interest" description="Disordered" evidence="1">
    <location>
        <begin position="694"/>
        <end position="726"/>
    </location>
</feature>
<feature type="region of interest" description="Disordered" evidence="1">
    <location>
        <begin position="77"/>
        <end position="147"/>
    </location>
</feature>
<dbReference type="VEuPathDB" id="FungiDB:AeMF1_003743"/>
<dbReference type="Proteomes" id="UP000481153">
    <property type="component" value="Unassembled WGS sequence"/>
</dbReference>
<name>A0A6G0W705_9STRA</name>
<protein>
    <submittedName>
        <fullName evidence="2">Uncharacterized protein</fullName>
    </submittedName>
</protein>
<evidence type="ECO:0000313" key="2">
    <source>
        <dbReference type="EMBL" id="KAF0722926.1"/>
    </source>
</evidence>
<evidence type="ECO:0000313" key="3">
    <source>
        <dbReference type="Proteomes" id="UP000481153"/>
    </source>
</evidence>
<feature type="compositionally biased region" description="Acidic residues" evidence="1">
    <location>
        <begin position="701"/>
        <end position="726"/>
    </location>
</feature>
<comment type="caution">
    <text evidence="2">The sequence shown here is derived from an EMBL/GenBank/DDBJ whole genome shotgun (WGS) entry which is preliminary data.</text>
</comment>
<keyword evidence="3" id="KW-1185">Reference proteome</keyword>
<reference evidence="2 3" key="1">
    <citation type="submission" date="2019-07" db="EMBL/GenBank/DDBJ databases">
        <title>Genomics analysis of Aphanomyces spp. identifies a new class of oomycete effector associated with host adaptation.</title>
        <authorList>
            <person name="Gaulin E."/>
        </authorList>
    </citation>
    <scope>NUCLEOTIDE SEQUENCE [LARGE SCALE GENOMIC DNA]</scope>
    <source>
        <strain evidence="2 3">ATCC 201684</strain>
    </source>
</reference>
<dbReference type="EMBL" id="VJMJ01000319">
    <property type="protein sequence ID" value="KAF0722926.1"/>
    <property type="molecule type" value="Genomic_DNA"/>
</dbReference>
<proteinExistence type="predicted"/>
<organism evidence="2 3">
    <name type="scientific">Aphanomyces euteiches</name>
    <dbReference type="NCBI Taxonomy" id="100861"/>
    <lineage>
        <taxon>Eukaryota</taxon>
        <taxon>Sar</taxon>
        <taxon>Stramenopiles</taxon>
        <taxon>Oomycota</taxon>
        <taxon>Saprolegniomycetes</taxon>
        <taxon>Saprolegniales</taxon>
        <taxon>Verrucalvaceae</taxon>
        <taxon>Aphanomyces</taxon>
    </lineage>
</organism>
<sequence>MDKSKADVAASTTLATTPLDAYNHALRRDRHPRSFGRHDTSNLWNSLKASTARVAHVRIGQGLGSVVDKEEQMTRLDAMPLESPERSEPSRQSFSRATRGKTRDVGSPVDKRRPKKKHHSHEDVIKRIQALGTSETKVQTPRGGASTNVAANDIDTAKLRNDFSSQSTARIYYGSTVAFELFNGDMMTVAVADSSVVVRPLEHIKYQAKGARDKVLFTLINLHELRSANPIKYGDSVWLQLSVGTGETSWEQGGVLGAQVRKAPELNALSLTHKKPPANAVTADDNAPELLSNVGLPVPIRAYLPKTRDETTDAQIDDMQGRLRNKSSRMLGRWIIRPAVANPNAKDNYVYNNHEIYLEQDWFYLGADVDPTMKGHVAVLRQLPPPKTYKPGEYIVERRTAWRLRLVDSSSGGLGLTHVQQQMERLLFKAKTQLKASERMRDGDVRIYSNNIHGGQQFAQQLRQHIQHVTAACDQAYLGQQQHRLEHLSEYFESKIAAMGSSSLASRGNKLSPLAKHQGLRETPMLHAAQSMPLLSTPPLSSSPVSSSSPCLTTSSSPHHTTVCNLCVANRFNLCSHGHDVARLLSTGAPLLMAKSASERALLASSEQSARAKQKEAADLRERDRIMRMLSEQDARLVSVIKTTEHQSAMAAIQRRTELDDGGDTAFYFTTNKRASRPSDGLPDIDELRRHLTEATVPHEEEVEGEEVVEGESDDEDDVAESSDSDDDFITEDEIQSLDYINVNKASALYANDDKAFFEMLTGFAELAQQRIVPQLKEAMASHNKACLLETADFLARAAEFVVARRIQVHVMGLIQSVATSNVDDFAGIGPMLDKLIQEVEGTIHYAETFKAEMETRTADAMALDASVNVSV</sequence>
<dbReference type="AlphaFoldDB" id="A0A6G0W705"/>
<evidence type="ECO:0000256" key="1">
    <source>
        <dbReference type="SAM" id="MobiDB-lite"/>
    </source>
</evidence>